<dbReference type="EMBL" id="JAUUTY010000006">
    <property type="protein sequence ID" value="KAK1615491.1"/>
    <property type="molecule type" value="Genomic_DNA"/>
</dbReference>
<proteinExistence type="inferred from homology"/>
<dbReference type="SUPFAM" id="SSF54695">
    <property type="entry name" value="POZ domain"/>
    <property type="match status" value="1"/>
</dbReference>
<dbReference type="PANTHER" id="PTHR26379:SF496">
    <property type="entry name" value="BTB DOMAIN-CONTAINING PROTEIN"/>
    <property type="match status" value="1"/>
</dbReference>
<dbReference type="CDD" id="cd00121">
    <property type="entry name" value="MATH"/>
    <property type="match status" value="1"/>
</dbReference>
<reference evidence="5" key="1">
    <citation type="submission" date="2023-07" db="EMBL/GenBank/DDBJ databases">
        <title>A chromosome-level genome assembly of Lolium multiflorum.</title>
        <authorList>
            <person name="Chen Y."/>
            <person name="Copetti D."/>
            <person name="Kolliker R."/>
            <person name="Studer B."/>
        </authorList>
    </citation>
    <scope>NUCLEOTIDE SEQUENCE</scope>
    <source>
        <strain evidence="5">02402/16</strain>
        <tissue evidence="5">Leaf</tissue>
    </source>
</reference>
<evidence type="ECO:0000256" key="2">
    <source>
        <dbReference type="ARBA" id="ARBA00010846"/>
    </source>
</evidence>
<keyword evidence="6" id="KW-1185">Reference proteome</keyword>
<dbReference type="Pfam" id="PF00651">
    <property type="entry name" value="BTB"/>
    <property type="match status" value="1"/>
</dbReference>
<dbReference type="Gene3D" id="2.60.210.10">
    <property type="entry name" value="Apoptosis, Tumor Necrosis Factor Receptor Associated Protein 2, Chain A"/>
    <property type="match status" value="1"/>
</dbReference>
<dbReference type="AlphaFoldDB" id="A0AAD8R7M4"/>
<gene>
    <name evidence="5" type="ORF">QYE76_021008</name>
</gene>
<comment type="similarity">
    <text evidence="2">Belongs to the Tdpoz family.</text>
</comment>
<dbReference type="InterPro" id="IPR011333">
    <property type="entry name" value="SKP1/BTB/POZ_sf"/>
</dbReference>
<evidence type="ECO:0000259" key="3">
    <source>
        <dbReference type="PROSITE" id="PS50097"/>
    </source>
</evidence>
<dbReference type="Gene3D" id="3.30.710.10">
    <property type="entry name" value="Potassium Channel Kv1.1, Chain A"/>
    <property type="match status" value="1"/>
</dbReference>
<dbReference type="InterPro" id="IPR000210">
    <property type="entry name" value="BTB/POZ_dom"/>
</dbReference>
<dbReference type="SUPFAM" id="SSF49599">
    <property type="entry name" value="TRAF domain-like"/>
    <property type="match status" value="1"/>
</dbReference>
<evidence type="ECO:0000313" key="5">
    <source>
        <dbReference type="EMBL" id="KAK1615491.1"/>
    </source>
</evidence>
<dbReference type="PROSITE" id="PS50144">
    <property type="entry name" value="MATH"/>
    <property type="match status" value="1"/>
</dbReference>
<comment type="pathway">
    <text evidence="1">Protein modification; protein ubiquitination.</text>
</comment>
<dbReference type="Proteomes" id="UP001231189">
    <property type="component" value="Unassembled WGS sequence"/>
</dbReference>
<evidence type="ECO:0000259" key="4">
    <source>
        <dbReference type="PROSITE" id="PS50144"/>
    </source>
</evidence>
<dbReference type="PROSITE" id="PS50097">
    <property type="entry name" value="BTB"/>
    <property type="match status" value="1"/>
</dbReference>
<dbReference type="Pfam" id="PF24570">
    <property type="entry name" value="BACK_BPM_SPOP"/>
    <property type="match status" value="1"/>
</dbReference>
<comment type="caution">
    <text evidence="5">The sequence shown here is derived from an EMBL/GenBank/DDBJ whole genome shotgun (WGS) entry which is preliminary data.</text>
</comment>
<dbReference type="InterPro" id="IPR002083">
    <property type="entry name" value="MATH/TRAF_dom"/>
</dbReference>
<feature type="domain" description="BTB" evidence="3">
    <location>
        <begin position="173"/>
        <end position="241"/>
    </location>
</feature>
<evidence type="ECO:0000313" key="6">
    <source>
        <dbReference type="Proteomes" id="UP001231189"/>
    </source>
</evidence>
<dbReference type="InterPro" id="IPR056423">
    <property type="entry name" value="BACK_BPM_SPOP"/>
</dbReference>
<sequence>MVIVTGTVTTTARGTHVFDIGGFNSLTKHYCGVDGFVYSPTFTVDGLDWAIRYYPDGDHKVDQGYASVFVELMTKDAAAWARVSFGLIDGTTGEVVTLYQSKDSNLFDSAYDETCDWGTGELVKRIPYLQAGSQYVLGNRLRIDCAIHVCRDHLTFRDDPSAALTHCSEEEPTDVTLDVAGVSFAAHASVLHARAPAMMKHHSYTTSVSDGKLRVSVDDMPPASFKALLHFAYTDSLPVVSGLNGAGHKEMLRCLLIAAQRYGMQRLKAICERVLSESIDVDIVAATLAMAEQHGFSKLREACVEFNSFSI</sequence>
<dbReference type="Pfam" id="PF22486">
    <property type="entry name" value="MATH_2"/>
    <property type="match status" value="1"/>
</dbReference>
<protein>
    <submittedName>
        <fullName evidence="5">Uncharacterized protein</fullName>
    </submittedName>
</protein>
<dbReference type="InterPro" id="IPR008974">
    <property type="entry name" value="TRAF-like"/>
</dbReference>
<accession>A0AAD8R7M4</accession>
<organism evidence="5 6">
    <name type="scientific">Lolium multiflorum</name>
    <name type="common">Italian ryegrass</name>
    <name type="synonym">Lolium perenne subsp. multiflorum</name>
    <dbReference type="NCBI Taxonomy" id="4521"/>
    <lineage>
        <taxon>Eukaryota</taxon>
        <taxon>Viridiplantae</taxon>
        <taxon>Streptophyta</taxon>
        <taxon>Embryophyta</taxon>
        <taxon>Tracheophyta</taxon>
        <taxon>Spermatophyta</taxon>
        <taxon>Magnoliopsida</taxon>
        <taxon>Liliopsida</taxon>
        <taxon>Poales</taxon>
        <taxon>Poaceae</taxon>
        <taxon>BOP clade</taxon>
        <taxon>Pooideae</taxon>
        <taxon>Poodae</taxon>
        <taxon>Poeae</taxon>
        <taxon>Poeae Chloroplast Group 2 (Poeae type)</taxon>
        <taxon>Loliodinae</taxon>
        <taxon>Loliinae</taxon>
        <taxon>Lolium</taxon>
    </lineage>
</organism>
<dbReference type="PANTHER" id="PTHR26379">
    <property type="entry name" value="BTB/POZ AND MATH DOMAIN-CONTAINING PROTEIN 1"/>
    <property type="match status" value="1"/>
</dbReference>
<name>A0AAD8R7M4_LOLMU</name>
<feature type="domain" description="MATH" evidence="4">
    <location>
        <begin position="13"/>
        <end position="147"/>
    </location>
</feature>
<dbReference type="SMART" id="SM00225">
    <property type="entry name" value="BTB"/>
    <property type="match status" value="1"/>
</dbReference>
<dbReference type="GO" id="GO:0016567">
    <property type="term" value="P:protein ubiquitination"/>
    <property type="evidence" value="ECO:0007669"/>
    <property type="project" value="InterPro"/>
</dbReference>
<dbReference type="Gene3D" id="6.10.250.3030">
    <property type="match status" value="1"/>
</dbReference>
<dbReference type="InterPro" id="IPR045005">
    <property type="entry name" value="BPM1-6"/>
</dbReference>
<evidence type="ECO:0000256" key="1">
    <source>
        <dbReference type="ARBA" id="ARBA00004906"/>
    </source>
</evidence>